<reference evidence="1" key="1">
    <citation type="journal article" date="2014" name="Int. J. Syst. Evol. Microbiol.">
        <title>Complete genome sequence of Corynebacterium casei LMG S-19264T (=DSM 44701T), isolated from a smear-ripened cheese.</title>
        <authorList>
            <consortium name="US DOE Joint Genome Institute (JGI-PGF)"/>
            <person name="Walter F."/>
            <person name="Albersmeier A."/>
            <person name="Kalinowski J."/>
            <person name="Ruckert C."/>
        </authorList>
    </citation>
    <scope>NUCLEOTIDE SEQUENCE</scope>
    <source>
        <strain evidence="1">JCM 19831</strain>
    </source>
</reference>
<evidence type="ECO:0000313" key="1">
    <source>
        <dbReference type="EMBL" id="GGM53972.1"/>
    </source>
</evidence>
<reference evidence="1" key="2">
    <citation type="submission" date="2020-09" db="EMBL/GenBank/DDBJ databases">
        <authorList>
            <person name="Sun Q."/>
            <person name="Ohkuma M."/>
        </authorList>
    </citation>
    <scope>NUCLEOTIDE SEQUENCE</scope>
    <source>
        <strain evidence="1">JCM 19831</strain>
    </source>
</reference>
<dbReference type="AlphaFoldDB" id="A0A917X1W3"/>
<name>A0A917X1W3_9ACTN</name>
<evidence type="ECO:0000313" key="2">
    <source>
        <dbReference type="Proteomes" id="UP000642070"/>
    </source>
</evidence>
<comment type="caution">
    <text evidence="1">The sequence shown here is derived from an EMBL/GenBank/DDBJ whole genome shotgun (WGS) entry which is preliminary data.</text>
</comment>
<gene>
    <name evidence="1" type="ORF">GCM10007977_064430</name>
</gene>
<organism evidence="1 2">
    <name type="scientific">Dactylosporangium sucinum</name>
    <dbReference type="NCBI Taxonomy" id="1424081"/>
    <lineage>
        <taxon>Bacteria</taxon>
        <taxon>Bacillati</taxon>
        <taxon>Actinomycetota</taxon>
        <taxon>Actinomycetes</taxon>
        <taxon>Micromonosporales</taxon>
        <taxon>Micromonosporaceae</taxon>
        <taxon>Dactylosporangium</taxon>
    </lineage>
</organism>
<protein>
    <submittedName>
        <fullName evidence="1">Uncharacterized protein</fullName>
    </submittedName>
</protein>
<dbReference type="Proteomes" id="UP000642070">
    <property type="component" value="Unassembled WGS sequence"/>
</dbReference>
<sequence length="185" mass="19986">MIDFDGLVPAHFGDGEAARSRKHLRKVLAAAGLSLRGGKPAAPDDRPHVLIVHTSDYAYASRVYAVPDEAVTPALRTALGRVPACFAAPDDARLRVWGDVLRLMAVLGLDGLSAADFHNVMVEDFGAQHGHRDLPDLAELTELGNAWSPYAVAEVDHLDDSTTTDGTAAWLGHHYVSMYAFRQSM</sequence>
<dbReference type="RefSeq" id="WP_190253754.1">
    <property type="nucleotide sequence ID" value="NZ_BMPI01000036.1"/>
</dbReference>
<proteinExistence type="predicted"/>
<dbReference type="EMBL" id="BMPI01000036">
    <property type="protein sequence ID" value="GGM53972.1"/>
    <property type="molecule type" value="Genomic_DNA"/>
</dbReference>
<keyword evidence="2" id="KW-1185">Reference proteome</keyword>
<accession>A0A917X1W3</accession>